<dbReference type="PANTHER" id="PTHR31749">
    <property type="entry name" value="KINETOCHORE-ASSOCIATED PROTEIN NSL1 HOMOLOG"/>
    <property type="match status" value="1"/>
</dbReference>
<dbReference type="VEuPathDB" id="FungiDB:B1J91_E06182g"/>
<dbReference type="Proteomes" id="UP000054886">
    <property type="component" value="Unassembled WGS sequence"/>
</dbReference>
<protein>
    <submittedName>
        <fullName evidence="1">Kinetochore-associated protein NSL1</fullName>
    </submittedName>
</protein>
<dbReference type="PANTHER" id="PTHR31749:SF3">
    <property type="entry name" value="KINETOCHORE-ASSOCIATED PROTEIN NSL1 HOMOLOG"/>
    <property type="match status" value="1"/>
</dbReference>
<dbReference type="OMA" id="QEWEDQT"/>
<evidence type="ECO:0000313" key="2">
    <source>
        <dbReference type="Proteomes" id="UP000054886"/>
    </source>
</evidence>
<dbReference type="GO" id="GO:0000444">
    <property type="term" value="C:MIS12/MIND type complex"/>
    <property type="evidence" value="ECO:0007669"/>
    <property type="project" value="EnsemblFungi"/>
</dbReference>
<dbReference type="OrthoDB" id="2135762at2759"/>
<dbReference type="PhylomeDB" id="A0A0W0CN54"/>
<accession>A0A0W0CN54</accession>
<dbReference type="VEuPathDB" id="FungiDB:GVI51_E05885"/>
<dbReference type="Pfam" id="PF08641">
    <property type="entry name" value="Mis14"/>
    <property type="match status" value="1"/>
</dbReference>
<name>A0A0W0CN54_CANGB</name>
<organism evidence="1 2">
    <name type="scientific">Candida glabrata</name>
    <name type="common">Yeast</name>
    <name type="synonym">Torulopsis glabrata</name>
    <dbReference type="NCBI Taxonomy" id="5478"/>
    <lineage>
        <taxon>Eukaryota</taxon>
        <taxon>Fungi</taxon>
        <taxon>Dikarya</taxon>
        <taxon>Ascomycota</taxon>
        <taxon>Saccharomycotina</taxon>
        <taxon>Saccharomycetes</taxon>
        <taxon>Saccharomycetales</taxon>
        <taxon>Saccharomycetaceae</taxon>
        <taxon>Nakaseomyces</taxon>
    </lineage>
</organism>
<proteinExistence type="predicted"/>
<dbReference type="GO" id="GO:0000070">
    <property type="term" value="P:mitotic sister chromatid segregation"/>
    <property type="evidence" value="ECO:0007669"/>
    <property type="project" value="InterPro"/>
</dbReference>
<dbReference type="GO" id="GO:0005634">
    <property type="term" value="C:nucleus"/>
    <property type="evidence" value="ECO:0007669"/>
    <property type="project" value="EnsemblFungi"/>
</dbReference>
<gene>
    <name evidence="1" type="ORF">AO440_001089</name>
</gene>
<dbReference type="VEuPathDB" id="FungiDB:GWK60_E05819"/>
<dbReference type="AlphaFoldDB" id="A0A0W0CN54"/>
<comment type="caution">
    <text evidence="1">The sequence shown here is derived from an EMBL/GenBank/DDBJ whole genome shotgun (WGS) entry which is preliminary data.</text>
</comment>
<dbReference type="GO" id="GO:0000922">
    <property type="term" value="C:spindle pole"/>
    <property type="evidence" value="ECO:0007669"/>
    <property type="project" value="EnsemblFungi"/>
</dbReference>
<reference evidence="1 2" key="1">
    <citation type="submission" date="2015-10" db="EMBL/GenBank/DDBJ databases">
        <title>Draft genomes sequences of Candida glabrata isolates 1A, 1B, 2A, 2B, 3A and 3B.</title>
        <authorList>
            <person name="Haavelsrud O.E."/>
            <person name="Gaustad P."/>
        </authorList>
    </citation>
    <scope>NUCLEOTIDE SEQUENCE [LARGE SCALE GENOMIC DNA]</scope>
    <source>
        <strain evidence="1">910700640</strain>
    </source>
</reference>
<dbReference type="EMBL" id="LLZZ01000143">
    <property type="protein sequence ID" value="KTA99601.1"/>
    <property type="molecule type" value="Genomic_DNA"/>
</dbReference>
<dbReference type="InterPro" id="IPR013950">
    <property type="entry name" value="Mis14/Nsl1"/>
</dbReference>
<sequence>MNYGTGKVALSVGQLRSVYGQLHSILEERMSLVMPGDGDAEGDEDMVRREVQLRLQEYLLRVMEMAGDSIEVTDADPEKSIRELIMESRQKYMEPFDLDLNERVREQYHKWEDANVKIAQLRRRGPETVRSMYLEEQEKYLNEVDKRIDALEDTDQETSEDTTQEYVPEVMSEEDRQLFQEALKSVLDTQARIPEIRGELASNNNLLNYLDKT</sequence>
<dbReference type="VEuPathDB" id="FungiDB:CAGL0E06182g"/>
<evidence type="ECO:0000313" key="1">
    <source>
        <dbReference type="EMBL" id="KTA99601.1"/>
    </source>
</evidence>